<evidence type="ECO:0000259" key="2">
    <source>
        <dbReference type="Pfam" id="PF07727"/>
    </source>
</evidence>
<feature type="non-terminal residue" evidence="3">
    <location>
        <position position="1"/>
    </location>
</feature>
<feature type="non-terminal residue" evidence="3">
    <location>
        <position position="453"/>
    </location>
</feature>
<feature type="region of interest" description="Disordered" evidence="1">
    <location>
        <begin position="1"/>
        <end position="33"/>
    </location>
</feature>
<name>A0A813LW24_POLGL</name>
<dbReference type="Proteomes" id="UP000626109">
    <property type="component" value="Unassembled WGS sequence"/>
</dbReference>
<proteinExistence type="predicted"/>
<organism evidence="3 4">
    <name type="scientific">Polarella glacialis</name>
    <name type="common">Dinoflagellate</name>
    <dbReference type="NCBI Taxonomy" id="89957"/>
    <lineage>
        <taxon>Eukaryota</taxon>
        <taxon>Sar</taxon>
        <taxon>Alveolata</taxon>
        <taxon>Dinophyceae</taxon>
        <taxon>Suessiales</taxon>
        <taxon>Suessiaceae</taxon>
        <taxon>Polarella</taxon>
    </lineage>
</organism>
<dbReference type="EMBL" id="CAJNNW010036454">
    <property type="protein sequence ID" value="CAE8734480.1"/>
    <property type="molecule type" value="Genomic_DNA"/>
</dbReference>
<gene>
    <name evidence="3" type="ORF">PGLA2088_LOCUS47322</name>
</gene>
<feature type="domain" description="Reverse transcriptase Ty1/copia-type" evidence="2">
    <location>
        <begin position="120"/>
        <end position="330"/>
    </location>
</feature>
<protein>
    <recommendedName>
        <fullName evidence="2">Reverse transcriptase Ty1/copia-type domain-containing protein</fullName>
    </recommendedName>
</protein>
<evidence type="ECO:0000256" key="1">
    <source>
        <dbReference type="SAM" id="MobiDB-lite"/>
    </source>
</evidence>
<evidence type="ECO:0000313" key="3">
    <source>
        <dbReference type="EMBL" id="CAE8734480.1"/>
    </source>
</evidence>
<reference evidence="3" key="1">
    <citation type="submission" date="2021-02" db="EMBL/GenBank/DDBJ databases">
        <authorList>
            <person name="Dougan E. K."/>
            <person name="Rhodes N."/>
            <person name="Thang M."/>
            <person name="Chan C."/>
        </authorList>
    </citation>
    <scope>NUCLEOTIDE SEQUENCE</scope>
</reference>
<dbReference type="Pfam" id="PF07727">
    <property type="entry name" value="RVT_2"/>
    <property type="match status" value="1"/>
</dbReference>
<evidence type="ECO:0000313" key="4">
    <source>
        <dbReference type="Proteomes" id="UP000626109"/>
    </source>
</evidence>
<sequence length="453" mass="49888">ATYRNQLGFVPEQYGPQPHPAEEPVVRSGPELEPSSRAAKLARTDLVGHVLSMMSGAPQLVLLTGKAKAKELQFEELSAADQALMLDAMAAEWSKWTEHRSTRTLSAQALRDLRRQFPGLRIIDTRWVLVRKAPEKPGVLGRLKARLVVIGCQEPINSLRRDAPTGSMLAFNLVVFFGAQPGWCLLGADAQCAYLQSEGIERLLLLRMPAVRPPPDMLPNQIVVAAGSIYGTRDAPRAWYKHLRAKLLAKGFREILLENLLYVWGDFGHSFIILVAHVDDLLIALSADDQQARECIDALAKELQLKMCRDSSFTFSVKFIEQLDDRIQVSQPKGLKDLEGVPLSRERLSDVGSPLADDELSQYRGTVGQHMWLITQTRPDYAARTSQAAQHSAAATVADAQTVNRLVQDVKGFGVIPLIFPRVIFNPSAVTLLGFGDAAFANAANCRSQHGSV</sequence>
<accession>A0A813LW24</accession>
<dbReference type="InterPro" id="IPR013103">
    <property type="entry name" value="RVT_2"/>
</dbReference>
<comment type="caution">
    <text evidence="3">The sequence shown here is derived from an EMBL/GenBank/DDBJ whole genome shotgun (WGS) entry which is preliminary data.</text>
</comment>
<dbReference type="AlphaFoldDB" id="A0A813LW24"/>